<dbReference type="Proteomes" id="UP000794436">
    <property type="component" value="Unassembled WGS sequence"/>
</dbReference>
<dbReference type="PANTHER" id="PTHR31683">
    <property type="entry name" value="PECTATE LYASE 18-RELATED"/>
    <property type="match status" value="1"/>
</dbReference>
<evidence type="ECO:0000313" key="10">
    <source>
        <dbReference type="Proteomes" id="UP000794436"/>
    </source>
</evidence>
<dbReference type="Pfam" id="PF00544">
    <property type="entry name" value="Pectate_lyase_4"/>
    <property type="match status" value="1"/>
</dbReference>
<dbReference type="AlphaFoldDB" id="A0A8K1FDW0"/>
<keyword evidence="3" id="KW-0456">Lyase</keyword>
<evidence type="ECO:0000256" key="7">
    <source>
        <dbReference type="SAM" id="SignalP"/>
    </source>
</evidence>
<evidence type="ECO:0000256" key="5">
    <source>
        <dbReference type="ARBA" id="ARBA00037631"/>
    </source>
</evidence>
<accession>A0A8K1FDW0</accession>
<keyword evidence="1" id="KW-1015">Disulfide bond</keyword>
<evidence type="ECO:0000259" key="8">
    <source>
        <dbReference type="SMART" id="SM00656"/>
    </source>
</evidence>
<dbReference type="InterPro" id="IPR045032">
    <property type="entry name" value="PEL"/>
</dbReference>
<comment type="caution">
    <text evidence="9">The sequence shown here is derived from an EMBL/GenBank/DDBJ whole genome shotgun (WGS) entry which is preliminary data.</text>
</comment>
<dbReference type="OrthoDB" id="1637350at2759"/>
<dbReference type="PANTHER" id="PTHR31683:SF67">
    <property type="entry name" value="PECTIN LYASE F-RELATED"/>
    <property type="match status" value="1"/>
</dbReference>
<name>A0A8K1FDW0_PYTOL</name>
<dbReference type="InterPro" id="IPR012334">
    <property type="entry name" value="Pectin_lyas_fold"/>
</dbReference>
<sequence>MKLLLLLLATALLHSIVDGAVPGVAAGTTGGGSATPVYPKTIAELKSYLGDNQARVIVLNKAFDFRNSEGVKTEIGCEPQYYRDCVAKNNGYKSQNVILTGTMTTTGGCDNGRETTVTYDIAGAKNPLPVKDNKTLRGEGRNGLIIGKGLWIQGNNVIIQNIHITELNPHLVWGGDAIYMQGTSSGATQERVWIDHVKVSRVGRQMLVTGFEGVRSLTVSNSDFDGRTDWSASCDGRHYWTFIFDGKDTRVSMTNNFVHSTSGRSPKVTSSTGTSIVHIANNFWSDNVGQTSLDVYGAGYVLAEGNYYKDTQHPFLAQSSGAVFVPWSSNAGSCSSVLGRVCVANQLVNSGSMVGYNDATALSKMKGIATYSPGSAKTLVLSTKNWGIGDL</sequence>
<comment type="catalytic activity">
    <reaction evidence="4">
        <text>Eliminative cleavage of (1-&gt;4)-alpha-D-galacturonan methyl ester to give oligosaccharides with 4-deoxy-6-O-methyl-alpha-D-galact-4-enuronosyl groups at their non-reducing ends.</text>
        <dbReference type="EC" id="4.2.2.10"/>
    </reaction>
</comment>
<proteinExistence type="predicted"/>
<evidence type="ECO:0000313" key="9">
    <source>
        <dbReference type="EMBL" id="TMW58786.1"/>
    </source>
</evidence>
<keyword evidence="7" id="KW-0732">Signal</keyword>
<dbReference type="EMBL" id="SPLM01000110">
    <property type="protein sequence ID" value="TMW58786.1"/>
    <property type="molecule type" value="Genomic_DNA"/>
</dbReference>
<organism evidence="9 10">
    <name type="scientific">Pythium oligandrum</name>
    <name type="common">Mycoparasitic fungus</name>
    <dbReference type="NCBI Taxonomy" id="41045"/>
    <lineage>
        <taxon>Eukaryota</taxon>
        <taxon>Sar</taxon>
        <taxon>Stramenopiles</taxon>
        <taxon>Oomycota</taxon>
        <taxon>Peronosporomycetes</taxon>
        <taxon>Pythiales</taxon>
        <taxon>Pythiaceae</taxon>
        <taxon>Pythium</taxon>
    </lineage>
</organism>
<dbReference type="GO" id="GO:0030570">
    <property type="term" value="F:pectate lyase activity"/>
    <property type="evidence" value="ECO:0007669"/>
    <property type="project" value="InterPro"/>
</dbReference>
<evidence type="ECO:0000256" key="3">
    <source>
        <dbReference type="ARBA" id="ARBA00023239"/>
    </source>
</evidence>
<comment type="function">
    <text evidence="5">Pectinolytic enzymes consist of four classes of enzymes: pectin lyase, polygalacturonase, pectin methylesterase and rhamnogalacturonase. Among pectinolytic enzymes, pectin lyase is the most important in depolymerization of pectin, since it cleaves internal glycosidic bonds of highly methylated pectins.</text>
</comment>
<evidence type="ECO:0000256" key="1">
    <source>
        <dbReference type="ARBA" id="ARBA00023157"/>
    </source>
</evidence>
<dbReference type="InterPro" id="IPR011050">
    <property type="entry name" value="Pectin_lyase_fold/virulence"/>
</dbReference>
<dbReference type="GO" id="GO:0047490">
    <property type="term" value="F:pectin lyase activity"/>
    <property type="evidence" value="ECO:0007669"/>
    <property type="project" value="UniProtKB-EC"/>
</dbReference>
<dbReference type="SUPFAM" id="SSF51126">
    <property type="entry name" value="Pectin lyase-like"/>
    <property type="match status" value="1"/>
</dbReference>
<gene>
    <name evidence="9" type="ORF">Poli38472_006931</name>
</gene>
<dbReference type="Gene3D" id="2.160.20.10">
    <property type="entry name" value="Single-stranded right-handed beta-helix, Pectin lyase-like"/>
    <property type="match status" value="1"/>
</dbReference>
<reference evidence="9" key="1">
    <citation type="submission" date="2019-03" db="EMBL/GenBank/DDBJ databases">
        <title>Long read genome sequence of the mycoparasitic Pythium oligandrum ATCC 38472 isolated from sugarbeet rhizosphere.</title>
        <authorList>
            <person name="Gaulin E."/>
        </authorList>
    </citation>
    <scope>NUCLEOTIDE SEQUENCE</scope>
    <source>
        <strain evidence="9">ATCC 38472_TT</strain>
    </source>
</reference>
<protein>
    <recommendedName>
        <fullName evidence="6">pectin lyase</fullName>
        <ecNumber evidence="6">4.2.2.10</ecNumber>
    </recommendedName>
</protein>
<keyword evidence="2" id="KW-0325">Glycoprotein</keyword>
<dbReference type="InterPro" id="IPR002022">
    <property type="entry name" value="Pec_lyase"/>
</dbReference>
<feature type="signal peptide" evidence="7">
    <location>
        <begin position="1"/>
        <end position="19"/>
    </location>
</feature>
<evidence type="ECO:0000256" key="6">
    <source>
        <dbReference type="ARBA" id="ARBA00039082"/>
    </source>
</evidence>
<keyword evidence="10" id="KW-1185">Reference proteome</keyword>
<feature type="chain" id="PRO_5035454758" description="pectin lyase" evidence="7">
    <location>
        <begin position="20"/>
        <end position="391"/>
    </location>
</feature>
<evidence type="ECO:0000256" key="4">
    <source>
        <dbReference type="ARBA" id="ARBA00036818"/>
    </source>
</evidence>
<feature type="domain" description="Pectate lyase" evidence="8">
    <location>
        <begin position="94"/>
        <end position="314"/>
    </location>
</feature>
<dbReference type="SMART" id="SM00656">
    <property type="entry name" value="Amb_all"/>
    <property type="match status" value="1"/>
</dbReference>
<dbReference type="EC" id="4.2.2.10" evidence="6"/>
<evidence type="ECO:0000256" key="2">
    <source>
        <dbReference type="ARBA" id="ARBA00023180"/>
    </source>
</evidence>